<evidence type="ECO:0000313" key="2">
    <source>
        <dbReference type="EMBL" id="VFB01811.1"/>
    </source>
</evidence>
<evidence type="ECO:0000313" key="3">
    <source>
        <dbReference type="Proteomes" id="UP000290439"/>
    </source>
</evidence>
<sequence>MSSPLLVPAMLTMAVGTYLLRWAGPALRNRVRFPPRAARLLEIGAVILLAALVATTALPFGDEFGWALPAGVLVGGVLAGRRCPLLVVIVAAAATTELLRAAGVA</sequence>
<keyword evidence="1" id="KW-0472">Membrane</keyword>
<dbReference type="AlphaFoldDB" id="A0A4U8W6K0"/>
<keyword evidence="1" id="KW-1133">Transmembrane helix</keyword>
<organism evidence="2 3">
    <name type="scientific">Nocardia cyriacigeorgica</name>
    <dbReference type="NCBI Taxonomy" id="135487"/>
    <lineage>
        <taxon>Bacteria</taxon>
        <taxon>Bacillati</taxon>
        <taxon>Actinomycetota</taxon>
        <taxon>Actinomycetes</taxon>
        <taxon>Mycobacteriales</taxon>
        <taxon>Nocardiaceae</taxon>
        <taxon>Nocardia</taxon>
    </lineage>
</organism>
<name>A0A4U8W6K0_9NOCA</name>
<dbReference type="Proteomes" id="UP000290439">
    <property type="component" value="Chromosome"/>
</dbReference>
<keyword evidence="1" id="KW-0812">Transmembrane</keyword>
<protein>
    <submittedName>
        <fullName evidence="2">Branched-chain amino acid transport protein (AzlD)</fullName>
    </submittedName>
</protein>
<proteinExistence type="predicted"/>
<dbReference type="EMBL" id="LR215973">
    <property type="protein sequence ID" value="VFB01811.1"/>
    <property type="molecule type" value="Genomic_DNA"/>
</dbReference>
<dbReference type="Pfam" id="PF05437">
    <property type="entry name" value="AzlD"/>
    <property type="match status" value="1"/>
</dbReference>
<feature type="transmembrane region" description="Helical" evidence="1">
    <location>
        <begin position="66"/>
        <end position="93"/>
    </location>
</feature>
<reference evidence="2 3" key="1">
    <citation type="submission" date="2019-02" db="EMBL/GenBank/DDBJ databases">
        <authorList>
            <consortium name="Pathogen Informatics"/>
        </authorList>
    </citation>
    <scope>NUCLEOTIDE SEQUENCE [LARGE SCALE GENOMIC DNA]</scope>
    <source>
        <strain evidence="2 3">3012STDY6756504</strain>
    </source>
</reference>
<dbReference type="InterPro" id="IPR008407">
    <property type="entry name" value="Brnchd-chn_aa_trnsp_AzlD"/>
</dbReference>
<dbReference type="RefSeq" id="WP_130919166.1">
    <property type="nucleotide sequence ID" value="NZ_LR215973.1"/>
</dbReference>
<evidence type="ECO:0000256" key="1">
    <source>
        <dbReference type="SAM" id="Phobius"/>
    </source>
</evidence>
<feature type="transmembrane region" description="Helical" evidence="1">
    <location>
        <begin position="39"/>
        <end position="60"/>
    </location>
</feature>
<feature type="transmembrane region" description="Helical" evidence="1">
    <location>
        <begin position="6"/>
        <end position="27"/>
    </location>
</feature>
<gene>
    <name evidence="2" type="ORF">NCTC10797_05639</name>
</gene>
<accession>A0A4U8W6K0</accession>